<protein>
    <recommendedName>
        <fullName evidence="2">HSR domain-containing protein</fullName>
    </recommendedName>
</protein>
<reference evidence="3 4" key="1">
    <citation type="journal article" date="2020" name="Nature">
        <title>Six reference-quality genomes reveal evolution of bat adaptations.</title>
        <authorList>
            <person name="Jebb D."/>
            <person name="Huang Z."/>
            <person name="Pippel M."/>
            <person name="Hughes G.M."/>
            <person name="Lavrichenko K."/>
            <person name="Devanna P."/>
            <person name="Winkler S."/>
            <person name="Jermiin L.S."/>
            <person name="Skirmuntt E.C."/>
            <person name="Katzourakis A."/>
            <person name="Burkitt-Gray L."/>
            <person name="Ray D.A."/>
            <person name="Sullivan K.A.M."/>
            <person name="Roscito J.G."/>
            <person name="Kirilenko B.M."/>
            <person name="Davalos L.M."/>
            <person name="Corthals A.P."/>
            <person name="Power M.L."/>
            <person name="Jones G."/>
            <person name="Ransome R.D."/>
            <person name="Dechmann D.K.N."/>
            <person name="Locatelli A.G."/>
            <person name="Puechmaille S.J."/>
            <person name="Fedrigo O."/>
            <person name="Jarvis E.D."/>
            <person name="Hiller M."/>
            <person name="Vernes S.C."/>
            <person name="Myers E.W."/>
            <person name="Teeling E.C."/>
        </authorList>
    </citation>
    <scope>NUCLEOTIDE SEQUENCE [LARGE SCALE GENOMIC DNA]</scope>
    <source>
        <strain evidence="3">MMolMol1</strain>
        <tissue evidence="3">Muscle</tissue>
    </source>
</reference>
<organism evidence="3 4">
    <name type="scientific">Molossus molossus</name>
    <name type="common">Pallas' mastiff bat</name>
    <name type="synonym">Vespertilio molossus</name>
    <dbReference type="NCBI Taxonomy" id="27622"/>
    <lineage>
        <taxon>Eukaryota</taxon>
        <taxon>Metazoa</taxon>
        <taxon>Chordata</taxon>
        <taxon>Craniata</taxon>
        <taxon>Vertebrata</taxon>
        <taxon>Euteleostomi</taxon>
        <taxon>Mammalia</taxon>
        <taxon>Eutheria</taxon>
        <taxon>Laurasiatheria</taxon>
        <taxon>Chiroptera</taxon>
        <taxon>Yangochiroptera</taxon>
        <taxon>Molossidae</taxon>
        <taxon>Molossus</taxon>
    </lineage>
</organism>
<dbReference type="InterPro" id="IPR043563">
    <property type="entry name" value="Sp110/Sp140/Sp140L-like"/>
</dbReference>
<dbReference type="InterPro" id="IPR004865">
    <property type="entry name" value="HSR_dom"/>
</dbReference>
<dbReference type="PANTHER" id="PTHR46386:SF13">
    <property type="entry name" value="RIKEN CDNA A630001G21 GENE"/>
    <property type="match status" value="1"/>
</dbReference>
<dbReference type="GO" id="GO:0000981">
    <property type="term" value="F:DNA-binding transcription factor activity, RNA polymerase II-specific"/>
    <property type="evidence" value="ECO:0007669"/>
    <property type="project" value="TreeGrafter"/>
</dbReference>
<name>A0A7J8FSD9_MOLMO</name>
<dbReference type="InParanoid" id="A0A7J8FSD9"/>
<keyword evidence="4" id="KW-1185">Reference proteome</keyword>
<feature type="region of interest" description="Disordered" evidence="1">
    <location>
        <begin position="190"/>
        <end position="235"/>
    </location>
</feature>
<dbReference type="GO" id="GO:0005634">
    <property type="term" value="C:nucleus"/>
    <property type="evidence" value="ECO:0007669"/>
    <property type="project" value="InterPro"/>
</dbReference>
<dbReference type="Pfam" id="PF03172">
    <property type="entry name" value="HSR"/>
    <property type="match status" value="1"/>
</dbReference>
<evidence type="ECO:0000313" key="3">
    <source>
        <dbReference type="EMBL" id="KAF6450566.1"/>
    </source>
</evidence>
<evidence type="ECO:0000256" key="1">
    <source>
        <dbReference type="SAM" id="MobiDB-lite"/>
    </source>
</evidence>
<accession>A0A7J8FSD9</accession>
<sequence length="235" mass="26435">MFPIVQHKETISHETLLNHFMKNKVEIANAITKPFPFLESLRDRSFITEKMYNDSKEACQQLVPVGRVVYHILCHLEKTFHQSLLQTLFSRVHLKEYPDLIQIQKSFRNVIQDKYFSWKSDREETCKMTSTQPSCERGAELSTYENRVESCAAGLVDMQKTISLRHPQMHQAGQQARPASDQAPEIIEISSKSCGQEAPPGAQGSAPRCGPGEESEDCQPGAAEAQLSGCRVPVS</sequence>
<dbReference type="EMBL" id="JACASF010000011">
    <property type="protein sequence ID" value="KAF6450566.1"/>
    <property type="molecule type" value="Genomic_DNA"/>
</dbReference>
<dbReference type="AlphaFoldDB" id="A0A7J8FSD9"/>
<dbReference type="PANTHER" id="PTHR46386">
    <property type="entry name" value="NUCLEAR BODY PROTEIN SP140"/>
    <property type="match status" value="1"/>
</dbReference>
<dbReference type="PROSITE" id="PS51414">
    <property type="entry name" value="HSR"/>
    <property type="match status" value="1"/>
</dbReference>
<dbReference type="OrthoDB" id="9536595at2759"/>
<evidence type="ECO:0000259" key="2">
    <source>
        <dbReference type="PROSITE" id="PS51414"/>
    </source>
</evidence>
<dbReference type="Proteomes" id="UP000550707">
    <property type="component" value="Unassembled WGS sequence"/>
</dbReference>
<evidence type="ECO:0000313" key="4">
    <source>
        <dbReference type="Proteomes" id="UP000550707"/>
    </source>
</evidence>
<proteinExistence type="predicted"/>
<feature type="domain" description="HSR" evidence="2">
    <location>
        <begin position="1"/>
        <end position="112"/>
    </location>
</feature>
<gene>
    <name evidence="3" type="ORF">HJG59_008431</name>
</gene>
<comment type="caution">
    <text evidence="3">The sequence shown here is derived from an EMBL/GenBank/DDBJ whole genome shotgun (WGS) entry which is preliminary data.</text>
</comment>